<keyword evidence="7" id="KW-1185">Reference proteome</keyword>
<dbReference type="PANTHER" id="PTHR30249:SF0">
    <property type="entry name" value="PLASTIDAL GLYCOLATE_GLYCERATE TRANSLOCATOR 1, CHLOROPLASTIC"/>
    <property type="match status" value="1"/>
</dbReference>
<feature type="non-terminal residue" evidence="6">
    <location>
        <position position="1"/>
    </location>
</feature>
<dbReference type="GO" id="GO:0016020">
    <property type="term" value="C:membrane"/>
    <property type="evidence" value="ECO:0007669"/>
    <property type="project" value="UniProtKB-SubCell"/>
</dbReference>
<dbReference type="InterPro" id="IPR007300">
    <property type="entry name" value="CidB/LrgB"/>
</dbReference>
<feature type="transmembrane region" description="Helical" evidence="5">
    <location>
        <begin position="226"/>
        <end position="252"/>
    </location>
</feature>
<proteinExistence type="predicted"/>
<dbReference type="Pfam" id="PF04172">
    <property type="entry name" value="LrgB"/>
    <property type="match status" value="1"/>
</dbReference>
<gene>
    <name evidence="6" type="primary">PLGG1</name>
    <name evidence="6" type="ORF">SNEC2469_LOCUS13488</name>
</gene>
<dbReference type="PANTHER" id="PTHR30249">
    <property type="entry name" value="PUTATIVE SEROTONIN TRANSPORTER"/>
    <property type="match status" value="1"/>
</dbReference>
<comment type="subcellular location">
    <subcellularLocation>
        <location evidence="1">Membrane</location>
        <topology evidence="1">Multi-pass membrane protein</topology>
    </subcellularLocation>
</comment>
<feature type="transmembrane region" description="Helical" evidence="5">
    <location>
        <begin position="400"/>
        <end position="419"/>
    </location>
</feature>
<reference evidence="6" key="1">
    <citation type="submission" date="2021-02" db="EMBL/GenBank/DDBJ databases">
        <authorList>
            <person name="Dougan E. K."/>
            <person name="Rhodes N."/>
            <person name="Thang M."/>
            <person name="Chan C."/>
        </authorList>
    </citation>
    <scope>NUCLEOTIDE SEQUENCE</scope>
</reference>
<comment type="caution">
    <text evidence="6">The sequence shown here is derived from an EMBL/GenBank/DDBJ whole genome shotgun (WGS) entry which is preliminary data.</text>
</comment>
<dbReference type="Proteomes" id="UP000601435">
    <property type="component" value="Unassembled WGS sequence"/>
</dbReference>
<evidence type="ECO:0000313" key="7">
    <source>
        <dbReference type="Proteomes" id="UP000601435"/>
    </source>
</evidence>
<name>A0A812SJV2_9DINO</name>
<feature type="transmembrane region" description="Helical" evidence="5">
    <location>
        <begin position="327"/>
        <end position="348"/>
    </location>
</feature>
<accession>A0A812SJV2</accession>
<protein>
    <submittedName>
        <fullName evidence="6">PLGG1 protein</fullName>
    </submittedName>
</protein>
<organism evidence="6 7">
    <name type="scientific">Symbiodinium necroappetens</name>
    <dbReference type="NCBI Taxonomy" id="1628268"/>
    <lineage>
        <taxon>Eukaryota</taxon>
        <taxon>Sar</taxon>
        <taxon>Alveolata</taxon>
        <taxon>Dinophyceae</taxon>
        <taxon>Suessiales</taxon>
        <taxon>Symbiodiniaceae</taxon>
        <taxon>Symbiodinium</taxon>
    </lineage>
</organism>
<evidence type="ECO:0000313" key="6">
    <source>
        <dbReference type="EMBL" id="CAE7477267.1"/>
    </source>
</evidence>
<evidence type="ECO:0000256" key="1">
    <source>
        <dbReference type="ARBA" id="ARBA00004141"/>
    </source>
</evidence>
<keyword evidence="4 5" id="KW-0472">Membrane</keyword>
<dbReference type="AlphaFoldDB" id="A0A812SJV2"/>
<evidence type="ECO:0000256" key="4">
    <source>
        <dbReference type="ARBA" id="ARBA00023136"/>
    </source>
</evidence>
<feature type="transmembrane region" description="Helical" evidence="5">
    <location>
        <begin position="165"/>
        <end position="182"/>
    </location>
</feature>
<feature type="transmembrane region" description="Helical" evidence="5">
    <location>
        <begin position="203"/>
        <end position="220"/>
    </location>
</feature>
<evidence type="ECO:0000256" key="3">
    <source>
        <dbReference type="ARBA" id="ARBA00022989"/>
    </source>
</evidence>
<feature type="transmembrane region" description="Helical" evidence="5">
    <location>
        <begin position="456"/>
        <end position="479"/>
    </location>
</feature>
<sequence length="499" mass="54042">MHRHERLSCDITATINTVMCSIDSHIRIITTAISITITFAIVFISAPMLNGKVFIISSIIAFHGSGIFGSDSFPAADVMFVLSTTMVSERFPNEGNPVASVGHSHSLDLKFQLFHERLEDLKSCKPPTPGTLRHYSMLTLQRIVGVGIFIGVYFLQRLFGSKTPVGGMLLVFFSMLGIEAINPRLAQRLFKFLEPGYRFLVKWLIVFFVPALVRVSLIHVDLGVGGLFRVFVLLLVGWFITFGLTAGVASLFPEPQMEVQPEKEPEQPSTSGPARFPFIRYFVLMFFAAVAASAGVAPGVDQTVFMMCAALAGFTLGKRLPPKVQKFIHPLFICAGATFGAAALWIVLEHPGLKAMDLIRIYSEWPGGGALLYFLLPIAVVSLGMLLFENRVLIQKDFGPILVTSAFSSLLTMSSAPLLSRLFGLPHDFALSTPARCALSPIAMGMASVLGSPPPIAVAMTTFSGVLGVMLGPTMFKVLNLRKARARGLALGCSSHGVG</sequence>
<dbReference type="OrthoDB" id="2502820at2759"/>
<keyword evidence="2 5" id="KW-0812">Transmembrane</keyword>
<dbReference type="EMBL" id="CAJNJA010021520">
    <property type="protein sequence ID" value="CAE7477267.1"/>
    <property type="molecule type" value="Genomic_DNA"/>
</dbReference>
<feature type="transmembrane region" description="Helical" evidence="5">
    <location>
        <begin position="143"/>
        <end position="159"/>
    </location>
</feature>
<evidence type="ECO:0000256" key="2">
    <source>
        <dbReference type="ARBA" id="ARBA00022692"/>
    </source>
</evidence>
<feature type="transmembrane region" description="Helical" evidence="5">
    <location>
        <begin position="368"/>
        <end position="388"/>
    </location>
</feature>
<feature type="transmembrane region" description="Helical" evidence="5">
    <location>
        <begin position="26"/>
        <end position="49"/>
    </location>
</feature>
<keyword evidence="3 5" id="KW-1133">Transmembrane helix</keyword>
<feature type="transmembrane region" description="Helical" evidence="5">
    <location>
        <begin position="278"/>
        <end position="297"/>
    </location>
</feature>
<evidence type="ECO:0000256" key="5">
    <source>
        <dbReference type="SAM" id="Phobius"/>
    </source>
</evidence>